<evidence type="ECO:0000256" key="1">
    <source>
        <dbReference type="ARBA" id="ARBA00001947"/>
    </source>
</evidence>
<evidence type="ECO:0000256" key="4">
    <source>
        <dbReference type="ARBA" id="ARBA00022801"/>
    </source>
</evidence>
<dbReference type="EMBL" id="JAPQFL010000003">
    <property type="protein sequence ID" value="MDD9328050.1"/>
    <property type="molecule type" value="Genomic_DNA"/>
</dbReference>
<evidence type="ECO:0000313" key="10">
    <source>
        <dbReference type="EMBL" id="WWY02533.1"/>
    </source>
</evidence>
<dbReference type="Proteomes" id="UP001149607">
    <property type="component" value="Chromosome"/>
</dbReference>
<dbReference type="Pfam" id="PF22310">
    <property type="entry name" value="NMB0315_dom_I"/>
    <property type="match status" value="1"/>
</dbReference>
<evidence type="ECO:0000256" key="2">
    <source>
        <dbReference type="ARBA" id="ARBA00022670"/>
    </source>
</evidence>
<keyword evidence="6" id="KW-0482">Metalloprotease</keyword>
<dbReference type="Gene3D" id="2.70.70.10">
    <property type="entry name" value="Glucose Permease (Domain IIA)"/>
    <property type="match status" value="1"/>
</dbReference>
<dbReference type="EMBL" id="CP146598">
    <property type="protein sequence ID" value="WWY02533.1"/>
    <property type="molecule type" value="Genomic_DNA"/>
</dbReference>
<reference evidence="9" key="1">
    <citation type="submission" date="2022-10" db="EMBL/GenBank/DDBJ databases">
        <authorList>
            <person name="Boutroux M."/>
        </authorList>
    </citation>
    <scope>NUCLEOTIDE SEQUENCE</scope>
    <source>
        <strain evidence="9">51.81</strain>
    </source>
</reference>
<dbReference type="GO" id="GO:0046872">
    <property type="term" value="F:metal ion binding"/>
    <property type="evidence" value="ECO:0007669"/>
    <property type="project" value="UniProtKB-KW"/>
</dbReference>
<dbReference type="PANTHER" id="PTHR21666">
    <property type="entry name" value="PEPTIDASE-RELATED"/>
    <property type="match status" value="1"/>
</dbReference>
<dbReference type="GO" id="GO:0006508">
    <property type="term" value="P:proteolysis"/>
    <property type="evidence" value="ECO:0007669"/>
    <property type="project" value="UniProtKB-KW"/>
</dbReference>
<gene>
    <name evidence="9" type="ORF">ORY91_001467</name>
    <name evidence="10" type="ORF">V9W64_07355</name>
</gene>
<dbReference type="Gene3D" id="3.10.450.350">
    <property type="match status" value="2"/>
</dbReference>
<sequence length="432" mass="46563">MQNQNQQQADRASKGRLRGAVLALCLSVSGVMAYAVTRPLPAPEVPGVRRVVEELPALNITARPDQTGYWQEEMVQQDDTLQTVLARLGVADRLPVHSLLRRNGIHAKLNEGQTVSVRVDSAGNATDIQFFNDDENGERNLVAIEKVNGKWQASEGAPAMETMPTLRSVVVRTSARGALAQAGVNVEIRESLSDIFSSRFALDSLKAGDQIRLLYHTLYFRGQEMAVGDILAAEVVKNGKRYQAYFYDQGDEGGSYYDENGKALKESGFRVQPVVAVRVSSPFGMRVHPITGAVKMHAGIDYAAPTGTPIYAAADAVVAFKGWQGGYGNTIVLRHSNGVETLHAHMSAFAPVGGSVKAGEVIGFVGSTGRSTGPHLHYEARINGLAVNPATVALPAPKMEQVNLAKFREQKKQADSLMAAIRGVPVTVAQLY</sequence>
<feature type="domain" description="DD-carboxypeptidase/endopeptidase Mpg-like N-terminal" evidence="8">
    <location>
        <begin position="69"/>
        <end position="149"/>
    </location>
</feature>
<accession>A0A9X4E3G8</accession>
<dbReference type="GO" id="GO:0004222">
    <property type="term" value="F:metalloendopeptidase activity"/>
    <property type="evidence" value="ECO:0007669"/>
    <property type="project" value="TreeGrafter"/>
</dbReference>
<dbReference type="InterPro" id="IPR016047">
    <property type="entry name" value="M23ase_b-sheet_dom"/>
</dbReference>
<keyword evidence="2" id="KW-0645">Protease</keyword>
<feature type="domain" description="M23ase beta-sheet core" evidence="7">
    <location>
        <begin position="295"/>
        <end position="389"/>
    </location>
</feature>
<dbReference type="InterPro" id="IPR011055">
    <property type="entry name" value="Dup_hybrid_motif"/>
</dbReference>
<comment type="cofactor">
    <cofactor evidence="1">
        <name>Zn(2+)</name>
        <dbReference type="ChEBI" id="CHEBI:29105"/>
    </cofactor>
</comment>
<keyword evidence="5" id="KW-0862">Zinc</keyword>
<organism evidence="9">
    <name type="scientific">Neisseria leonii</name>
    <dbReference type="NCBI Taxonomy" id="2995413"/>
    <lineage>
        <taxon>Bacteria</taxon>
        <taxon>Pseudomonadati</taxon>
        <taxon>Pseudomonadota</taxon>
        <taxon>Betaproteobacteria</taxon>
        <taxon>Neisseriales</taxon>
        <taxon>Neisseriaceae</taxon>
        <taxon>Neisseria</taxon>
    </lineage>
</organism>
<evidence type="ECO:0000256" key="5">
    <source>
        <dbReference type="ARBA" id="ARBA00022833"/>
    </source>
</evidence>
<evidence type="ECO:0000256" key="3">
    <source>
        <dbReference type="ARBA" id="ARBA00022723"/>
    </source>
</evidence>
<evidence type="ECO:0000259" key="8">
    <source>
        <dbReference type="Pfam" id="PF22310"/>
    </source>
</evidence>
<dbReference type="PANTHER" id="PTHR21666:SF288">
    <property type="entry name" value="CELL DIVISION PROTEIN YTFB"/>
    <property type="match status" value="1"/>
</dbReference>
<reference evidence="10" key="2">
    <citation type="submission" date="2024-02" db="EMBL/GenBank/DDBJ databases">
        <title>Neisseria leonii sp. nov.</title>
        <authorList>
            <person name="Boutroux M."/>
            <person name="Favre-Rochex S."/>
            <person name="Gorgette O."/>
            <person name="Touak G."/>
            <person name="Muhle E."/>
            <person name="Chesneau O."/>
            <person name="Clermont D."/>
            <person name="Rahi P."/>
        </authorList>
    </citation>
    <scope>NUCLEOTIDE SEQUENCE</scope>
    <source>
        <strain evidence="10">51.81</strain>
    </source>
</reference>
<keyword evidence="3" id="KW-0479">Metal-binding</keyword>
<dbReference type="InterPro" id="IPR054512">
    <property type="entry name" value="NMB0315-like_N"/>
</dbReference>
<dbReference type="AlphaFoldDB" id="A0A9X4E3G8"/>
<keyword evidence="4 10" id="KW-0378">Hydrolase</keyword>
<dbReference type="Pfam" id="PF01551">
    <property type="entry name" value="Peptidase_M23"/>
    <property type="match status" value="1"/>
</dbReference>
<proteinExistence type="predicted"/>
<dbReference type="CDD" id="cd12797">
    <property type="entry name" value="M23_peptidase"/>
    <property type="match status" value="1"/>
</dbReference>
<dbReference type="InterPro" id="IPR050570">
    <property type="entry name" value="Cell_wall_metabolism_enzyme"/>
</dbReference>
<evidence type="ECO:0000313" key="9">
    <source>
        <dbReference type="EMBL" id="MDD9328050.1"/>
    </source>
</evidence>
<protein>
    <submittedName>
        <fullName evidence="9">M23 family metallopeptidase</fullName>
        <ecNumber evidence="10">3.4.24.-</ecNumber>
    </submittedName>
</protein>
<name>A0A9X4E3G8_9NEIS</name>
<keyword evidence="11" id="KW-1185">Reference proteome</keyword>
<dbReference type="RefSeq" id="WP_274585160.1">
    <property type="nucleotide sequence ID" value="NZ_CP146598.1"/>
</dbReference>
<dbReference type="SUPFAM" id="SSF51261">
    <property type="entry name" value="Duplicated hybrid motif"/>
    <property type="match status" value="1"/>
</dbReference>
<evidence type="ECO:0000313" key="11">
    <source>
        <dbReference type="Proteomes" id="UP001149607"/>
    </source>
</evidence>
<evidence type="ECO:0000256" key="6">
    <source>
        <dbReference type="ARBA" id="ARBA00023049"/>
    </source>
</evidence>
<dbReference type="EC" id="3.4.24.-" evidence="10"/>
<evidence type="ECO:0000259" key="7">
    <source>
        <dbReference type="Pfam" id="PF01551"/>
    </source>
</evidence>